<dbReference type="AlphaFoldDB" id="A0A5P9NI23"/>
<dbReference type="Pfam" id="PF12697">
    <property type="entry name" value="Abhydrolase_6"/>
    <property type="match status" value="1"/>
</dbReference>
<proteinExistence type="predicted"/>
<dbReference type="SUPFAM" id="SSF53474">
    <property type="entry name" value="alpha/beta-Hydrolases"/>
    <property type="match status" value="1"/>
</dbReference>
<organism evidence="2 3">
    <name type="scientific">Halioglobus maricola</name>
    <dbReference type="NCBI Taxonomy" id="2601894"/>
    <lineage>
        <taxon>Bacteria</taxon>
        <taxon>Pseudomonadati</taxon>
        <taxon>Pseudomonadota</taxon>
        <taxon>Gammaproteobacteria</taxon>
        <taxon>Cellvibrionales</taxon>
        <taxon>Halieaceae</taxon>
        <taxon>Halioglobus</taxon>
    </lineage>
</organism>
<dbReference type="PANTHER" id="PTHR46438:SF11">
    <property type="entry name" value="LIPASE-RELATED"/>
    <property type="match status" value="1"/>
</dbReference>
<keyword evidence="3" id="KW-1185">Reference proteome</keyword>
<dbReference type="KEGG" id="halc:EY643_05655"/>
<sequence length="277" mass="30029">MPAPEQTLAALHARATIRTTEHSETHITWQHWGGEGAPLLLVHGGFGSWSHWAANVEALSQSRSVWTVDLPGLGSSGEMPRPWTTQHFAQLVFAGWCELIGDEPFELSGFSFGAMVGGQLAALAEEQCLRCSLIGASGFGPLHRQVALLAPPGPEVPVEKATAVHRENLARLMLHTPGAIDDFAVCIHSDNLARHRFRSRSMARSSDLADILPEIQAQLVGIWGACDATAGGRSNIEARRELFLAAQSGAEFYVVDGIGHWAMYESPERINRLILGE</sequence>
<dbReference type="EMBL" id="CP036422">
    <property type="protein sequence ID" value="QFU75176.1"/>
    <property type="molecule type" value="Genomic_DNA"/>
</dbReference>
<dbReference type="GO" id="GO:0016787">
    <property type="term" value="F:hydrolase activity"/>
    <property type="evidence" value="ECO:0007669"/>
    <property type="project" value="UniProtKB-KW"/>
</dbReference>
<evidence type="ECO:0000259" key="1">
    <source>
        <dbReference type="Pfam" id="PF12697"/>
    </source>
</evidence>
<dbReference type="PANTHER" id="PTHR46438">
    <property type="entry name" value="ALPHA/BETA-HYDROLASES SUPERFAMILY PROTEIN"/>
    <property type="match status" value="1"/>
</dbReference>
<accession>A0A5P9NI23</accession>
<evidence type="ECO:0000313" key="3">
    <source>
        <dbReference type="Proteomes" id="UP000326287"/>
    </source>
</evidence>
<dbReference type="InterPro" id="IPR000073">
    <property type="entry name" value="AB_hydrolase_1"/>
</dbReference>
<name>A0A5P9NI23_9GAMM</name>
<dbReference type="RefSeq" id="WP_152661282.1">
    <property type="nucleotide sequence ID" value="NZ_CP036422.1"/>
</dbReference>
<dbReference type="InterPro" id="IPR029058">
    <property type="entry name" value="AB_hydrolase_fold"/>
</dbReference>
<keyword evidence="2" id="KW-0378">Hydrolase</keyword>
<dbReference type="Proteomes" id="UP000326287">
    <property type="component" value="Chromosome"/>
</dbReference>
<evidence type="ECO:0000313" key="2">
    <source>
        <dbReference type="EMBL" id="QFU75176.1"/>
    </source>
</evidence>
<reference evidence="2 3" key="1">
    <citation type="submission" date="2019-02" db="EMBL/GenBank/DDBJ databases">
        <authorList>
            <person name="Li S.-H."/>
        </authorList>
    </citation>
    <scope>NUCLEOTIDE SEQUENCE [LARGE SCALE GENOMIC DNA]</scope>
    <source>
        <strain evidence="2 3">IMCC14385</strain>
    </source>
</reference>
<dbReference type="Gene3D" id="3.40.50.1820">
    <property type="entry name" value="alpha/beta hydrolase"/>
    <property type="match status" value="1"/>
</dbReference>
<gene>
    <name evidence="2" type="ORF">EY643_05655</name>
</gene>
<protein>
    <submittedName>
        <fullName evidence="2">Alpha/beta hydrolase</fullName>
    </submittedName>
</protein>
<feature type="domain" description="AB hydrolase-1" evidence="1">
    <location>
        <begin position="39"/>
        <end position="272"/>
    </location>
</feature>
<dbReference type="OrthoDB" id="6251202at2"/>